<sequence length="307" mass="34924">MDSDVQGESFLPKRFLRIADGKQLLPGSPEQIQCTSIEMVPFPPAFRQTKAWRIRPSCEECSGRRDSRSPKANNIWGRKMPPLPIGDAKIIIMQRKVKAHEAEPRSTWKGIIRGIERVPVQRCSTAGTSTQSPLALRAKTIKNMRYVVVVLDVYKTQTSAPLQRKLCRGGGFANPDERHKYDPKFKLCSGRPFTATKECNKWCQMPYPVRRRHEERFHTSRSKSPAFNMEEQQLRTTACHPSDRRISASRSSSPPDPVWFQRRPAEEQELSLLSWANRVTGSSGTGHSQGPRNKFPEQAMDAEVVRP</sequence>
<comment type="caution">
    <text evidence="1">The sequence shown here is derived from an EMBL/GenBank/DDBJ whole genome shotgun (WGS) entry which is preliminary data.</text>
</comment>
<protein>
    <submittedName>
        <fullName evidence="1">Uncharacterized protein</fullName>
    </submittedName>
</protein>
<accession>A0ACB7RUT2</accession>
<dbReference type="EMBL" id="CM023487">
    <property type="protein sequence ID" value="KAH6926383.1"/>
    <property type="molecule type" value="Genomic_DNA"/>
</dbReference>
<keyword evidence="2" id="KW-1185">Reference proteome</keyword>
<gene>
    <name evidence="1" type="ORF">HPB50_017908</name>
</gene>
<evidence type="ECO:0000313" key="1">
    <source>
        <dbReference type="EMBL" id="KAH6926383.1"/>
    </source>
</evidence>
<organism evidence="1 2">
    <name type="scientific">Hyalomma asiaticum</name>
    <name type="common">Tick</name>
    <dbReference type="NCBI Taxonomy" id="266040"/>
    <lineage>
        <taxon>Eukaryota</taxon>
        <taxon>Metazoa</taxon>
        <taxon>Ecdysozoa</taxon>
        <taxon>Arthropoda</taxon>
        <taxon>Chelicerata</taxon>
        <taxon>Arachnida</taxon>
        <taxon>Acari</taxon>
        <taxon>Parasitiformes</taxon>
        <taxon>Ixodida</taxon>
        <taxon>Ixodoidea</taxon>
        <taxon>Ixodidae</taxon>
        <taxon>Hyalomminae</taxon>
        <taxon>Hyalomma</taxon>
    </lineage>
</organism>
<dbReference type="Proteomes" id="UP000821845">
    <property type="component" value="Chromosome 7"/>
</dbReference>
<reference evidence="1" key="1">
    <citation type="submission" date="2020-05" db="EMBL/GenBank/DDBJ databases">
        <title>Large-scale comparative analyses of tick genomes elucidate their genetic diversity and vector capacities.</title>
        <authorList>
            <person name="Jia N."/>
            <person name="Wang J."/>
            <person name="Shi W."/>
            <person name="Du L."/>
            <person name="Sun Y."/>
            <person name="Zhan W."/>
            <person name="Jiang J."/>
            <person name="Wang Q."/>
            <person name="Zhang B."/>
            <person name="Ji P."/>
            <person name="Sakyi L.B."/>
            <person name="Cui X."/>
            <person name="Yuan T."/>
            <person name="Jiang B."/>
            <person name="Yang W."/>
            <person name="Lam T.T.-Y."/>
            <person name="Chang Q."/>
            <person name="Ding S."/>
            <person name="Wang X."/>
            <person name="Zhu J."/>
            <person name="Ruan X."/>
            <person name="Zhao L."/>
            <person name="Wei J."/>
            <person name="Que T."/>
            <person name="Du C."/>
            <person name="Cheng J."/>
            <person name="Dai P."/>
            <person name="Han X."/>
            <person name="Huang E."/>
            <person name="Gao Y."/>
            <person name="Liu J."/>
            <person name="Shao H."/>
            <person name="Ye R."/>
            <person name="Li L."/>
            <person name="Wei W."/>
            <person name="Wang X."/>
            <person name="Wang C."/>
            <person name="Yang T."/>
            <person name="Huo Q."/>
            <person name="Li W."/>
            <person name="Guo W."/>
            <person name="Chen H."/>
            <person name="Zhou L."/>
            <person name="Ni X."/>
            <person name="Tian J."/>
            <person name="Zhou Y."/>
            <person name="Sheng Y."/>
            <person name="Liu T."/>
            <person name="Pan Y."/>
            <person name="Xia L."/>
            <person name="Li J."/>
            <person name="Zhao F."/>
            <person name="Cao W."/>
        </authorList>
    </citation>
    <scope>NUCLEOTIDE SEQUENCE</scope>
    <source>
        <strain evidence="1">Hyas-2018</strain>
    </source>
</reference>
<proteinExistence type="predicted"/>
<evidence type="ECO:0000313" key="2">
    <source>
        <dbReference type="Proteomes" id="UP000821845"/>
    </source>
</evidence>
<name>A0ACB7RUT2_HYAAI</name>